<reference evidence="2 3" key="1">
    <citation type="submission" date="2020-02" db="EMBL/GenBank/DDBJ databases">
        <title>Sequencing the genomes of 1000 actinobacteria strains.</title>
        <authorList>
            <person name="Klenk H.-P."/>
        </authorList>
    </citation>
    <scope>NUCLEOTIDE SEQUENCE [LARGE SCALE GENOMIC DNA]</scope>
    <source>
        <strain evidence="2 3">DSM 27960</strain>
    </source>
</reference>
<sequence>MPKSSDPPLPFHQQAFAVRDALDAGITPGKLRSNNLARPFQGIRSEGAEPLSVIDFCRAYLPRCKAEQFFSHQTAATIWGVPLPQRLQTLPLHIATFFPKTAPTGRNLTGHQLSAYGARMLWRDGLPVLDAATVWLQLASLLPFRDHVAAGDYLVRAPEFNQPGDWRPFVLLDELHRRVEMYHGPGKRRAVRAIAHVRDGADSRPETLLRLLMADAGFPVPDLNPIVADRHGERIGRADFVFWQHRLIVEYDGDQHRTDDVQYDRDMTRLDRFLSDDWKLVRIRKAQLFDAPEEGIRRIAEALRSRGWEAP</sequence>
<feature type="domain" description="DUF559" evidence="1">
    <location>
        <begin position="238"/>
        <end position="303"/>
    </location>
</feature>
<dbReference type="InterPro" id="IPR011335">
    <property type="entry name" value="Restrct_endonuc-II-like"/>
</dbReference>
<dbReference type="AlphaFoldDB" id="A0A7X5R4L7"/>
<organism evidence="2 3">
    <name type="scientific">Lysinibacter cavernae</name>
    <dbReference type="NCBI Taxonomy" id="1640652"/>
    <lineage>
        <taxon>Bacteria</taxon>
        <taxon>Bacillati</taxon>
        <taxon>Actinomycetota</taxon>
        <taxon>Actinomycetes</taxon>
        <taxon>Micrococcales</taxon>
        <taxon>Microbacteriaceae</taxon>
        <taxon>Lysinibacter</taxon>
    </lineage>
</organism>
<dbReference type="Gene3D" id="3.40.960.10">
    <property type="entry name" value="VSR Endonuclease"/>
    <property type="match status" value="1"/>
</dbReference>
<proteinExistence type="predicted"/>
<keyword evidence="3" id="KW-1185">Reference proteome</keyword>
<protein>
    <recommendedName>
        <fullName evidence="1">DUF559 domain-containing protein</fullName>
    </recommendedName>
</protein>
<comment type="caution">
    <text evidence="2">The sequence shown here is derived from an EMBL/GenBank/DDBJ whole genome shotgun (WGS) entry which is preliminary data.</text>
</comment>
<accession>A0A7X5R4L7</accession>
<dbReference type="InterPro" id="IPR007569">
    <property type="entry name" value="DUF559"/>
</dbReference>
<gene>
    <name evidence="2" type="ORF">FHX76_003198</name>
</gene>
<evidence type="ECO:0000313" key="3">
    <source>
        <dbReference type="Proteomes" id="UP000541033"/>
    </source>
</evidence>
<dbReference type="Pfam" id="PF04480">
    <property type="entry name" value="DUF559"/>
    <property type="match status" value="1"/>
</dbReference>
<dbReference type="RefSeq" id="WP_167152335.1">
    <property type="nucleotide sequence ID" value="NZ_JAAMOX010000004.1"/>
</dbReference>
<evidence type="ECO:0000313" key="2">
    <source>
        <dbReference type="EMBL" id="NIH55277.1"/>
    </source>
</evidence>
<evidence type="ECO:0000259" key="1">
    <source>
        <dbReference type="Pfam" id="PF04480"/>
    </source>
</evidence>
<dbReference type="Proteomes" id="UP000541033">
    <property type="component" value="Unassembled WGS sequence"/>
</dbReference>
<name>A0A7X5R4L7_9MICO</name>
<dbReference type="SUPFAM" id="SSF52980">
    <property type="entry name" value="Restriction endonuclease-like"/>
    <property type="match status" value="1"/>
</dbReference>
<dbReference type="EMBL" id="JAAMOX010000004">
    <property type="protein sequence ID" value="NIH55277.1"/>
    <property type="molecule type" value="Genomic_DNA"/>
</dbReference>